<accession>A0A1Z1WPK7</accession>
<proteinExistence type="predicted"/>
<feature type="compositionally biased region" description="Basic and acidic residues" evidence="1">
    <location>
        <begin position="306"/>
        <end position="316"/>
    </location>
</feature>
<reference evidence="3 4" key="1">
    <citation type="submission" date="2017-05" db="EMBL/GenBank/DDBJ databases">
        <title>Streptomyces alboflavus Genome sequencing and assembly.</title>
        <authorList>
            <person name="Wang Y."/>
            <person name="Du B."/>
            <person name="Ding Y."/>
            <person name="Liu H."/>
            <person name="Hou Q."/>
            <person name="Liu K."/>
            <person name="Wang C."/>
            <person name="Yao L."/>
        </authorList>
    </citation>
    <scope>NUCLEOTIDE SEQUENCE [LARGE SCALE GENOMIC DNA]</scope>
    <source>
        <strain evidence="3 4">MDJK44</strain>
    </source>
</reference>
<dbReference type="InterPro" id="IPR024983">
    <property type="entry name" value="CHAT_dom"/>
</dbReference>
<dbReference type="eggNOG" id="COG4995">
    <property type="taxonomic scope" value="Bacteria"/>
</dbReference>
<dbReference type="RefSeq" id="WP_087886856.1">
    <property type="nucleotide sequence ID" value="NZ_CP021748.1"/>
</dbReference>
<evidence type="ECO:0000259" key="2">
    <source>
        <dbReference type="Pfam" id="PF12770"/>
    </source>
</evidence>
<sequence>MGEEEESGGVQAVRAWAGDAVERARALLPAPGTVAAPGRAHDESIAELDALSHLLDHDPELRGSVTVWLGGALTLRHAAGGGTPEDRERAHTLLRAARDPATPLGAPARVEDRRWAALFLLTHAMPVQEMLGGLAPEPDATAMFDMMMRKGPSGMAAFAAEVQELVTEAAELPLPPETLAQLRQVRDLHARPSAAGLTELFSNLVPDDGLPGSEQLRQTMTQLLTAMTGGAGPQAGPGTAPRTDAGERSTHSTPTSAADTPSAAAETDAHAPGPAATADARTPAPDTETEPGSPPSPAPADAGTPADRDTPATPRTPEEVRRLLTAWQAVQTTSVDFVNHAGGGDPAALNQQLGRLREARDGLPDDMPDKDALDGLMALLLGVSEGAGGTLQDQALGLAHTSTVTDYLRRKSQSGNPMADLFPVMAEAMDLMTEARTAAQTEDVDRLRALLSRAEAFADTVPDDHALRAVAVLARAMARMMLGRCTRDKELLLDGLADLDEGRTAAGNSKLPIGDDVLAAMAPEAAAMRAYLNGDATGVPDREVPPPDAPADRLHSAATRLGMRHDFTKDPADLDALITTLERLREHIRDGRAPRVAADSLWSLADAYRARWHREHDESDADAVTDTANEAMATLAADVLLQHGAEHRLTTARTGASLGLRAALWAAAHERVSDAVTALERGRALVLQAAATSRDVPELLAERGHHELAAAWRRSGAADGAELPAELPSTLRRQALEALGYREDGGLLSVPTLRELADGVGEAGADALIYLVPGSDGEAPGMVLAVGPEIGVGVGPLPVLSAARSAPLERYLDAAAARPTDHVDEAAERVWEEALADLGDWAYEVFAHVLPGLAEHLPDARDRAPRVVLVPCGRLGIVPWHAARFPADAPYDYLCQALVISYAASGSQFLRTARRAPRDPISAPAMVADPSISLTYAELEVLGLRHAFYPGARLYGDFATLPPDSVPAGTPDQLLALLGQDHSMVHLATHGMAGTSPTESALHLAPTEPGEEVGRLTVTRLLDRPQPAERDAPDGPLIVLSACETDLSTRDHDEALTLTTAFVSGGARDVVGSRWTARDGASMLLMTVFHHHLRAGLSPVDALRAAQLWMLDPERQDPGCLSAELRADVRRTDLQRPAVWAAFIHQGHPGRGEESA</sequence>
<feature type="domain" description="CHAT" evidence="2">
    <location>
        <begin position="840"/>
        <end position="1147"/>
    </location>
</feature>
<feature type="region of interest" description="Disordered" evidence="1">
    <location>
        <begin position="227"/>
        <end position="316"/>
    </location>
</feature>
<dbReference type="OrthoDB" id="4149784at2"/>
<dbReference type="Proteomes" id="UP000195880">
    <property type="component" value="Chromosome"/>
</dbReference>
<dbReference type="Pfam" id="PF12770">
    <property type="entry name" value="CHAT"/>
    <property type="match status" value="1"/>
</dbReference>
<evidence type="ECO:0000313" key="4">
    <source>
        <dbReference type="Proteomes" id="UP000195880"/>
    </source>
</evidence>
<feature type="compositionally biased region" description="Low complexity" evidence="1">
    <location>
        <begin position="251"/>
        <end position="286"/>
    </location>
</feature>
<evidence type="ECO:0000313" key="3">
    <source>
        <dbReference type="EMBL" id="ARX88366.1"/>
    </source>
</evidence>
<dbReference type="KEGG" id="salf:SMD44_07853"/>
<dbReference type="EMBL" id="CP021748">
    <property type="protein sequence ID" value="ARX88366.1"/>
    <property type="molecule type" value="Genomic_DNA"/>
</dbReference>
<protein>
    <recommendedName>
        <fullName evidence="2">CHAT domain-containing protein</fullName>
    </recommendedName>
</protein>
<keyword evidence="4" id="KW-1185">Reference proteome</keyword>
<dbReference type="STRING" id="67267.GCA_000716675_01992"/>
<evidence type="ECO:0000256" key="1">
    <source>
        <dbReference type="SAM" id="MobiDB-lite"/>
    </source>
</evidence>
<gene>
    <name evidence="3" type="ORF">SMD44_07853</name>
</gene>
<organism evidence="3 4">
    <name type="scientific">Streptomyces alboflavus</name>
    <dbReference type="NCBI Taxonomy" id="67267"/>
    <lineage>
        <taxon>Bacteria</taxon>
        <taxon>Bacillati</taxon>
        <taxon>Actinomycetota</taxon>
        <taxon>Actinomycetes</taxon>
        <taxon>Kitasatosporales</taxon>
        <taxon>Streptomycetaceae</taxon>
        <taxon>Streptomyces</taxon>
    </lineage>
</organism>
<dbReference type="AlphaFoldDB" id="A0A1Z1WPK7"/>
<name>A0A1Z1WPK7_9ACTN</name>